<dbReference type="AlphaFoldDB" id="A0A327KQQ8"/>
<accession>A0A327KQQ8</accession>
<reference evidence="2 3" key="1">
    <citation type="submission" date="2017-07" db="EMBL/GenBank/DDBJ databases">
        <title>Draft Genome Sequences of Select Purple Nonsulfur Bacteria.</title>
        <authorList>
            <person name="Lasarre B."/>
            <person name="Mckinlay J.B."/>
        </authorList>
    </citation>
    <scope>NUCLEOTIDE SEQUENCE [LARGE SCALE GENOMIC DNA]</scope>
    <source>
        <strain evidence="2 3">DSM 11907</strain>
    </source>
</reference>
<sequence>MDKQNADATRAFDPKRDAATSSAPVGRPRRKLPKEIWDWVGDIAVWEDENLEVFEDLLARVAEDAEPKGPIEWILVRDYVLAEWRIRRIWRQRDVIERLGRLQAVTEVLQQGCTDPLEALMIDQLAIAWINYEKPKCFEARVILERLRISKEDIYAYASIIMAGKLENISRQESRLYERRNDALHQLESRRFNWAQRVKRRSADVIDANYVEADVPSLPPGAHAVAPS</sequence>
<keyword evidence="3" id="KW-1185">Reference proteome</keyword>
<name>A0A327KQQ8_9BRAD</name>
<dbReference type="Proteomes" id="UP000248863">
    <property type="component" value="Unassembled WGS sequence"/>
</dbReference>
<feature type="region of interest" description="Disordered" evidence="1">
    <location>
        <begin position="1"/>
        <end position="28"/>
    </location>
</feature>
<dbReference type="RefSeq" id="WP_146618664.1">
    <property type="nucleotide sequence ID" value="NZ_NHSK01000160.1"/>
</dbReference>
<protein>
    <submittedName>
        <fullName evidence="2">Uncharacterized protein</fullName>
    </submittedName>
</protein>
<proteinExistence type="predicted"/>
<evidence type="ECO:0000313" key="2">
    <source>
        <dbReference type="EMBL" id="RAI40771.1"/>
    </source>
</evidence>
<dbReference type="EMBL" id="NPEU01000033">
    <property type="protein sequence ID" value="RAI40771.1"/>
    <property type="molecule type" value="Genomic_DNA"/>
</dbReference>
<evidence type="ECO:0000313" key="3">
    <source>
        <dbReference type="Proteomes" id="UP000248863"/>
    </source>
</evidence>
<feature type="compositionally biased region" description="Basic and acidic residues" evidence="1">
    <location>
        <begin position="1"/>
        <end position="18"/>
    </location>
</feature>
<evidence type="ECO:0000256" key="1">
    <source>
        <dbReference type="SAM" id="MobiDB-lite"/>
    </source>
</evidence>
<comment type="caution">
    <text evidence="2">The sequence shown here is derived from an EMBL/GenBank/DDBJ whole genome shotgun (WGS) entry which is preliminary data.</text>
</comment>
<organism evidence="2 3">
    <name type="scientific">Rhodoplanes elegans</name>
    <dbReference type="NCBI Taxonomy" id="29408"/>
    <lineage>
        <taxon>Bacteria</taxon>
        <taxon>Pseudomonadati</taxon>
        <taxon>Pseudomonadota</taxon>
        <taxon>Alphaproteobacteria</taxon>
        <taxon>Hyphomicrobiales</taxon>
        <taxon>Nitrobacteraceae</taxon>
        <taxon>Rhodoplanes</taxon>
    </lineage>
</organism>
<gene>
    <name evidence="2" type="ORF">CH338_05295</name>
</gene>